<evidence type="ECO:0000313" key="5">
    <source>
        <dbReference type="EMBL" id="MDX8496772.1"/>
    </source>
</evidence>
<reference evidence="5 6" key="1">
    <citation type="submission" date="2023-08" db="EMBL/GenBank/DDBJ databases">
        <title>Implementing the SeqCode for naming new Mesorhizobium species isolated from Vachellia karroo root nodules.</title>
        <authorList>
            <person name="Van Lill M."/>
        </authorList>
    </citation>
    <scope>NUCLEOTIDE SEQUENCE [LARGE SCALE GENOMIC DNA]</scope>
    <source>
        <strain evidence="5 6">VK22B</strain>
    </source>
</reference>
<evidence type="ECO:0000313" key="6">
    <source>
        <dbReference type="Proteomes" id="UP001271249"/>
    </source>
</evidence>
<feature type="domain" description="Polyphosphate kinase-2-related" evidence="4">
    <location>
        <begin position="19"/>
        <end position="89"/>
    </location>
</feature>
<feature type="compositionally biased region" description="Basic and acidic residues" evidence="3">
    <location>
        <begin position="14"/>
        <end position="25"/>
    </location>
</feature>
<dbReference type="PANTHER" id="PTHR34383:SF1">
    <property type="entry name" value="ADP-POLYPHOSPHATE PHOSPHOTRANSFERASE"/>
    <property type="match status" value="1"/>
</dbReference>
<sequence length="96" mass="11639">MPKRLSRRRSQLKRRVDGKKSQERRFKERIENPIKRWKLSPMDLKSREHCVEYSRAKDIMQQHTDTLVSPWNIVDADNKKKARLNFGRILPMVPWP</sequence>
<name>A0ABU4ZBT3_9HYPH</name>
<proteinExistence type="predicted"/>
<dbReference type="PANTHER" id="PTHR34383">
    <property type="entry name" value="POLYPHOSPHATE:AMP PHOSPHOTRANSFERASE-RELATED"/>
    <property type="match status" value="1"/>
</dbReference>
<protein>
    <recommendedName>
        <fullName evidence="4">Polyphosphate kinase-2-related domain-containing protein</fullName>
    </recommendedName>
</protein>
<evidence type="ECO:0000256" key="3">
    <source>
        <dbReference type="SAM" id="MobiDB-lite"/>
    </source>
</evidence>
<dbReference type="Pfam" id="PF03976">
    <property type="entry name" value="PPK2"/>
    <property type="match status" value="1"/>
</dbReference>
<dbReference type="InterPro" id="IPR027417">
    <property type="entry name" value="P-loop_NTPase"/>
</dbReference>
<feature type="compositionally biased region" description="Basic residues" evidence="3">
    <location>
        <begin position="1"/>
        <end position="13"/>
    </location>
</feature>
<accession>A0ABU4ZBT3</accession>
<evidence type="ECO:0000259" key="4">
    <source>
        <dbReference type="Pfam" id="PF03976"/>
    </source>
</evidence>
<evidence type="ECO:0000256" key="2">
    <source>
        <dbReference type="ARBA" id="ARBA00024500"/>
    </source>
</evidence>
<gene>
    <name evidence="5" type="ORF">RFN29_35395</name>
</gene>
<feature type="non-terminal residue" evidence="5">
    <location>
        <position position="96"/>
    </location>
</feature>
<organism evidence="5 6">
    <name type="scientific">Mesorhizobium captivum</name>
    <dbReference type="NCBI Taxonomy" id="3072319"/>
    <lineage>
        <taxon>Bacteria</taxon>
        <taxon>Pseudomonadati</taxon>
        <taxon>Pseudomonadota</taxon>
        <taxon>Alphaproteobacteria</taxon>
        <taxon>Hyphomicrobiales</taxon>
        <taxon>Phyllobacteriaceae</taxon>
        <taxon>Mesorhizobium</taxon>
    </lineage>
</organism>
<dbReference type="EMBL" id="JAVIJC010000136">
    <property type="protein sequence ID" value="MDX8496772.1"/>
    <property type="molecule type" value="Genomic_DNA"/>
</dbReference>
<keyword evidence="6" id="KW-1185">Reference proteome</keyword>
<evidence type="ECO:0000256" key="1">
    <source>
        <dbReference type="ARBA" id="ARBA00023310"/>
    </source>
</evidence>
<dbReference type="Proteomes" id="UP001271249">
    <property type="component" value="Unassembled WGS sequence"/>
</dbReference>
<dbReference type="InterPro" id="IPR022488">
    <property type="entry name" value="PPK2-related"/>
</dbReference>
<feature type="region of interest" description="Disordered" evidence="3">
    <location>
        <begin position="1"/>
        <end position="25"/>
    </location>
</feature>
<dbReference type="Gene3D" id="3.40.50.300">
    <property type="entry name" value="P-loop containing nucleotide triphosphate hydrolases"/>
    <property type="match status" value="1"/>
</dbReference>
<keyword evidence="1" id="KW-0066">ATP synthesis</keyword>
<comment type="caution">
    <text evidence="5">The sequence shown here is derived from an EMBL/GenBank/DDBJ whole genome shotgun (WGS) entry which is preliminary data.</text>
</comment>
<comment type="catalytic activity">
    <reaction evidence="2">
        <text>[phosphate](n) + ATP = [phosphate](n+1) + ADP</text>
        <dbReference type="Rhea" id="RHEA:19573"/>
        <dbReference type="Rhea" id="RHEA-COMP:9859"/>
        <dbReference type="Rhea" id="RHEA-COMP:14280"/>
        <dbReference type="ChEBI" id="CHEBI:16838"/>
        <dbReference type="ChEBI" id="CHEBI:30616"/>
        <dbReference type="ChEBI" id="CHEBI:456216"/>
    </reaction>
    <physiologicalReaction direction="right-to-left" evidence="2">
        <dbReference type="Rhea" id="RHEA:19575"/>
    </physiologicalReaction>
</comment>